<feature type="compositionally biased region" description="Low complexity" evidence="1">
    <location>
        <begin position="15"/>
        <end position="38"/>
    </location>
</feature>
<dbReference type="OrthoDB" id="10397640at2759"/>
<proteinExistence type="predicted"/>
<feature type="compositionally biased region" description="Acidic residues" evidence="1">
    <location>
        <begin position="188"/>
        <end position="204"/>
    </location>
</feature>
<organism evidence="2 3">
    <name type="scientific">Symbiodinium microadriaticum</name>
    <name type="common">Dinoflagellate</name>
    <name type="synonym">Zooxanthella microadriatica</name>
    <dbReference type="NCBI Taxonomy" id="2951"/>
    <lineage>
        <taxon>Eukaryota</taxon>
        <taxon>Sar</taxon>
        <taxon>Alveolata</taxon>
        <taxon>Dinophyceae</taxon>
        <taxon>Suessiales</taxon>
        <taxon>Symbiodiniaceae</taxon>
        <taxon>Symbiodinium</taxon>
    </lineage>
</organism>
<comment type="caution">
    <text evidence="2">The sequence shown here is derived from an EMBL/GenBank/DDBJ whole genome shotgun (WGS) entry which is preliminary data.</text>
</comment>
<dbReference type="AlphaFoldDB" id="A0A1Q9F6B0"/>
<evidence type="ECO:0000256" key="1">
    <source>
        <dbReference type="SAM" id="MobiDB-lite"/>
    </source>
</evidence>
<name>A0A1Q9F6B0_SYMMI</name>
<protein>
    <submittedName>
        <fullName evidence="2">Uncharacterized protein</fullName>
    </submittedName>
</protein>
<evidence type="ECO:0000313" key="3">
    <source>
        <dbReference type="Proteomes" id="UP000186817"/>
    </source>
</evidence>
<accession>A0A1Q9F6B0</accession>
<feature type="compositionally biased region" description="Low complexity" evidence="1">
    <location>
        <begin position="82"/>
        <end position="97"/>
    </location>
</feature>
<feature type="compositionally biased region" description="Basic residues" evidence="1">
    <location>
        <begin position="39"/>
        <end position="53"/>
    </location>
</feature>
<feature type="region of interest" description="Disordered" evidence="1">
    <location>
        <begin position="1"/>
        <end position="99"/>
    </location>
</feature>
<dbReference type="Proteomes" id="UP000186817">
    <property type="component" value="Unassembled WGS sequence"/>
</dbReference>
<dbReference type="EMBL" id="LSRX01000005">
    <property type="protein sequence ID" value="OLQ15235.1"/>
    <property type="molecule type" value="Genomic_DNA"/>
</dbReference>
<gene>
    <name evidence="2" type="ORF">AK812_SmicGene572</name>
</gene>
<evidence type="ECO:0000313" key="2">
    <source>
        <dbReference type="EMBL" id="OLQ15235.1"/>
    </source>
</evidence>
<reference evidence="2 3" key="1">
    <citation type="submission" date="2016-02" db="EMBL/GenBank/DDBJ databases">
        <title>Genome analysis of coral dinoflagellate symbionts highlights evolutionary adaptations to a symbiotic lifestyle.</title>
        <authorList>
            <person name="Aranda M."/>
            <person name="Li Y."/>
            <person name="Liew Y.J."/>
            <person name="Baumgarten S."/>
            <person name="Simakov O."/>
            <person name="Wilson M."/>
            <person name="Piel J."/>
            <person name="Ashoor H."/>
            <person name="Bougouffa S."/>
            <person name="Bajic V.B."/>
            <person name="Ryu T."/>
            <person name="Ravasi T."/>
            <person name="Bayer T."/>
            <person name="Micklem G."/>
            <person name="Kim H."/>
            <person name="Bhak J."/>
            <person name="Lajeunesse T.C."/>
            <person name="Voolstra C.R."/>
        </authorList>
    </citation>
    <scope>NUCLEOTIDE SEQUENCE [LARGE SCALE GENOMIC DNA]</scope>
    <source>
        <strain evidence="2 3">CCMP2467</strain>
    </source>
</reference>
<keyword evidence="3" id="KW-1185">Reference proteome</keyword>
<feature type="region of interest" description="Disordered" evidence="1">
    <location>
        <begin position="156"/>
        <end position="204"/>
    </location>
</feature>
<sequence>MPLEDVVALSDEGEASQPEAAASDDAAALADELITKGKPASKPKQKAKAKATPKKVTTTKKDEAKPGGAGGAGKVLKKPSVKRPASSTSSTKPPTRAYKSMYKNGVWGIKYGGPEVIRVKPHEGVPPEKLEEIAAWAPEEARIQLGNQMSIKDVQEQMKTEYVKQNQPAKLDDADAQPDDEPSHFGDEGEGEEEEKVEEDEMCD</sequence>